<protein>
    <submittedName>
        <fullName evidence="2">Microviridin/marinostatin family tricyclic proteinase inhibitor</fullName>
    </submittedName>
</protein>
<organism evidence="2 3">
    <name type="scientific">Chryseobacterium indicum</name>
    <dbReference type="NCBI Taxonomy" id="2766954"/>
    <lineage>
        <taxon>Bacteria</taxon>
        <taxon>Pseudomonadati</taxon>
        <taxon>Bacteroidota</taxon>
        <taxon>Flavobacteriia</taxon>
        <taxon>Flavobacteriales</taxon>
        <taxon>Weeksellaceae</taxon>
        <taxon>Chryseobacterium group</taxon>
        <taxon>Chryseobacterium</taxon>
    </lineage>
</organism>
<sequence>MMKRSDKKKPFFASFLEKQIQNPEEVQGGGGIITGLMDDSVTLPAKDSVFTLKTLDGPVTTTPITDTPVTLKYPSDSDEGGFNPGNPPGIE</sequence>
<keyword evidence="3" id="KW-1185">Reference proteome</keyword>
<reference evidence="2" key="1">
    <citation type="submission" date="2021-08" db="EMBL/GenBank/DDBJ databases">
        <title>Complete genome sequence of Chryseobacterium sp strain PS-8.</title>
        <authorList>
            <person name="Das S.K."/>
        </authorList>
    </citation>
    <scope>NUCLEOTIDE SEQUENCE</scope>
    <source>
        <strain evidence="2">PS-8</strain>
    </source>
</reference>
<evidence type="ECO:0000256" key="1">
    <source>
        <dbReference type="SAM" id="MobiDB-lite"/>
    </source>
</evidence>
<evidence type="ECO:0000313" key="2">
    <source>
        <dbReference type="EMBL" id="MCF2219804.1"/>
    </source>
</evidence>
<gene>
    <name evidence="2" type="ORF">H9Q08_10830</name>
</gene>
<dbReference type="InterPro" id="IPR022217">
    <property type="entry name" value="Prot_inh_I10_marinostatin"/>
</dbReference>
<accession>A0ABS9C6L2</accession>
<feature type="region of interest" description="Disordered" evidence="1">
    <location>
        <begin position="56"/>
        <end position="91"/>
    </location>
</feature>
<dbReference type="NCBIfam" id="NF033738">
    <property type="entry name" value="microvirid_RiPP"/>
    <property type="match status" value="1"/>
</dbReference>
<name>A0ABS9C6L2_9FLAO</name>
<feature type="compositionally biased region" description="Low complexity" evidence="1">
    <location>
        <begin position="58"/>
        <end position="70"/>
    </location>
</feature>
<dbReference type="EMBL" id="JACSGT010000001">
    <property type="protein sequence ID" value="MCF2219804.1"/>
    <property type="molecule type" value="Genomic_DNA"/>
</dbReference>
<comment type="caution">
    <text evidence="2">The sequence shown here is derived from an EMBL/GenBank/DDBJ whole genome shotgun (WGS) entry which is preliminary data.</text>
</comment>
<evidence type="ECO:0000313" key="3">
    <source>
        <dbReference type="Proteomes" id="UP001430374"/>
    </source>
</evidence>
<dbReference type="Proteomes" id="UP001430374">
    <property type="component" value="Unassembled WGS sequence"/>
</dbReference>
<proteinExistence type="predicted"/>